<keyword evidence="2" id="KW-1185">Reference proteome</keyword>
<evidence type="ECO:0008006" key="3">
    <source>
        <dbReference type="Google" id="ProtNLM"/>
    </source>
</evidence>
<evidence type="ECO:0000313" key="2">
    <source>
        <dbReference type="Proteomes" id="UP000317650"/>
    </source>
</evidence>
<dbReference type="SUPFAM" id="SSF57716">
    <property type="entry name" value="Glucocorticoid receptor-like (DNA-binding domain)"/>
    <property type="match status" value="1"/>
</dbReference>
<organism evidence="1 2">
    <name type="scientific">Musa balbisiana</name>
    <name type="common">Banana</name>
    <dbReference type="NCBI Taxonomy" id="52838"/>
    <lineage>
        <taxon>Eukaryota</taxon>
        <taxon>Viridiplantae</taxon>
        <taxon>Streptophyta</taxon>
        <taxon>Embryophyta</taxon>
        <taxon>Tracheophyta</taxon>
        <taxon>Spermatophyta</taxon>
        <taxon>Magnoliopsida</taxon>
        <taxon>Liliopsida</taxon>
        <taxon>Zingiberales</taxon>
        <taxon>Musaceae</taxon>
        <taxon>Musa</taxon>
    </lineage>
</organism>
<dbReference type="Proteomes" id="UP000317650">
    <property type="component" value="Chromosome 9"/>
</dbReference>
<gene>
    <name evidence="1" type="ORF">C4D60_Mb09t18930</name>
</gene>
<protein>
    <recommendedName>
        <fullName evidence="3">LIM zinc-binding domain-containing protein</fullName>
    </recommendedName>
</protein>
<dbReference type="EMBL" id="PYDT01000010">
    <property type="protein sequence ID" value="THU47750.1"/>
    <property type="molecule type" value="Genomic_DNA"/>
</dbReference>
<dbReference type="AlphaFoldDB" id="A0A4S8IHJ1"/>
<sequence>MTNLLKSRVQASYQPCFLAPETKCAGCNKTLYPLEKQKAMRGESYHKTCMHHFAQSFKAKQSDIDVSIDIYLVLQLEILHWFHFPVGEGRVSWELKLPSLAVPVLHHVPTEHVLRYHRVRARGRSGEALEDGLIGNDSQWH</sequence>
<evidence type="ECO:0000313" key="1">
    <source>
        <dbReference type="EMBL" id="THU47750.1"/>
    </source>
</evidence>
<accession>A0A4S8IHJ1</accession>
<name>A0A4S8IHJ1_MUSBA</name>
<proteinExistence type="predicted"/>
<comment type="caution">
    <text evidence="1">The sequence shown here is derived from an EMBL/GenBank/DDBJ whole genome shotgun (WGS) entry which is preliminary data.</text>
</comment>
<reference evidence="1 2" key="1">
    <citation type="journal article" date="2019" name="Nat. Plants">
        <title>Genome sequencing of Musa balbisiana reveals subgenome evolution and function divergence in polyploid bananas.</title>
        <authorList>
            <person name="Yao X."/>
        </authorList>
    </citation>
    <scope>NUCLEOTIDE SEQUENCE [LARGE SCALE GENOMIC DNA]</scope>
    <source>
        <strain evidence="2">cv. DH-PKW</strain>
        <tissue evidence="1">Leaves</tissue>
    </source>
</reference>